<evidence type="ECO:0000313" key="4">
    <source>
        <dbReference type="Proteomes" id="UP000216725"/>
    </source>
</evidence>
<proteinExistence type="predicted"/>
<dbReference type="EMBL" id="MWWR01000016">
    <property type="protein sequence ID" value="OZG50538.1"/>
    <property type="molecule type" value="Genomic_DNA"/>
</dbReference>
<evidence type="ECO:0000259" key="2">
    <source>
        <dbReference type="Pfam" id="PF12146"/>
    </source>
</evidence>
<protein>
    <submittedName>
        <fullName evidence="3">Lysophospholipase</fullName>
    </submittedName>
</protein>
<dbReference type="SUPFAM" id="SSF53474">
    <property type="entry name" value="alpha/beta-Hydrolases"/>
    <property type="match status" value="1"/>
</dbReference>
<reference evidence="3 4" key="1">
    <citation type="journal article" date="2017" name="BMC Genomics">
        <title>Comparative genomic and phylogenomic analyses of the Bifidobacteriaceae family.</title>
        <authorList>
            <person name="Lugli G.A."/>
            <person name="Milani C."/>
            <person name="Turroni F."/>
            <person name="Duranti S."/>
            <person name="Mancabelli L."/>
            <person name="Mangifesta M."/>
            <person name="Ferrario C."/>
            <person name="Modesto M."/>
            <person name="Mattarelli P."/>
            <person name="Jiri K."/>
            <person name="van Sinderen D."/>
            <person name="Ventura M."/>
        </authorList>
    </citation>
    <scope>NUCLEOTIDE SEQUENCE [LARGE SCALE GENOMIC DNA]</scope>
    <source>
        <strain evidence="3 4">DSM 24742</strain>
    </source>
</reference>
<dbReference type="Proteomes" id="UP000216725">
    <property type="component" value="Unassembled WGS sequence"/>
</dbReference>
<sequence length="423" mass="47340">MDELHDSDGDPRVFLSRWGKDLWLPGYQQLTAYFMETDDEGQIIATFVRKNPDSLTAAQRWRRWVRGTLRRKPAAILYVHGWNDHFYRIHASEFWESLGVRFYAVDLAKFGRSYRPGQTPGYTEDLHGYFPQLDALRDTIVKECGDDVRILVIGHSMGGLITSLWMHHRRPHHVAALMLNSPWLELQLTRFGRLLTTPVVRGFRMVGGKTVMPLNDPGFYGRTLYRSQGGLWDYERYQEPGVRYVARAGWLNAIYNAQDEVAHGLDIQVPVLVCTSDKSMLQTRWDPGMAKADTVLDVQSVRAAAVGLGKVVTLVQIPDALHDISMSCPEARRLYFRIAARWAMRWAWDDSWLPERVLDKALDAVAASHGDEGWPEGGDGRDGAGAGDGAGAAGEVAEANADVGEAAILHNDGDNPQDASAPR</sequence>
<gene>
    <name evidence="3" type="ORF">PSRA_1455</name>
</gene>
<feature type="compositionally biased region" description="Gly residues" evidence="1">
    <location>
        <begin position="383"/>
        <end position="392"/>
    </location>
</feature>
<name>A0A261EUK3_9BIFI</name>
<dbReference type="Gene3D" id="3.40.50.1820">
    <property type="entry name" value="alpha/beta hydrolase"/>
    <property type="match status" value="1"/>
</dbReference>
<feature type="region of interest" description="Disordered" evidence="1">
    <location>
        <begin position="368"/>
        <end position="423"/>
    </location>
</feature>
<dbReference type="InterPro" id="IPR029058">
    <property type="entry name" value="AB_hydrolase_fold"/>
</dbReference>
<organism evidence="3 4">
    <name type="scientific">Pseudoscardovia radai</name>
    <dbReference type="NCBI Taxonomy" id="987066"/>
    <lineage>
        <taxon>Bacteria</taxon>
        <taxon>Bacillati</taxon>
        <taxon>Actinomycetota</taxon>
        <taxon>Actinomycetes</taxon>
        <taxon>Bifidobacteriales</taxon>
        <taxon>Bifidobacteriaceae</taxon>
        <taxon>Pseudoscardovia</taxon>
    </lineage>
</organism>
<accession>A0A261EUK3</accession>
<evidence type="ECO:0000313" key="3">
    <source>
        <dbReference type="EMBL" id="OZG50538.1"/>
    </source>
</evidence>
<dbReference type="Pfam" id="PF12146">
    <property type="entry name" value="Hydrolase_4"/>
    <property type="match status" value="1"/>
</dbReference>
<dbReference type="InterPro" id="IPR051044">
    <property type="entry name" value="MAG_DAG_Lipase"/>
</dbReference>
<comment type="caution">
    <text evidence="3">The sequence shown here is derived from an EMBL/GenBank/DDBJ whole genome shotgun (WGS) entry which is preliminary data.</text>
</comment>
<dbReference type="InterPro" id="IPR022742">
    <property type="entry name" value="Hydrolase_4"/>
</dbReference>
<dbReference type="OrthoDB" id="9801217at2"/>
<feature type="domain" description="Serine aminopeptidase S33" evidence="2">
    <location>
        <begin position="74"/>
        <end position="278"/>
    </location>
</feature>
<feature type="compositionally biased region" description="Low complexity" evidence="1">
    <location>
        <begin position="393"/>
        <end position="407"/>
    </location>
</feature>
<keyword evidence="4" id="KW-1185">Reference proteome</keyword>
<dbReference type="PANTHER" id="PTHR11614">
    <property type="entry name" value="PHOSPHOLIPASE-RELATED"/>
    <property type="match status" value="1"/>
</dbReference>
<dbReference type="AlphaFoldDB" id="A0A261EUK3"/>
<dbReference type="RefSeq" id="WP_094661255.1">
    <property type="nucleotide sequence ID" value="NZ_MWWR01000016.1"/>
</dbReference>
<evidence type="ECO:0000256" key="1">
    <source>
        <dbReference type="SAM" id="MobiDB-lite"/>
    </source>
</evidence>